<evidence type="ECO:0000256" key="6">
    <source>
        <dbReference type="RuleBase" id="RU368024"/>
    </source>
</evidence>
<dbReference type="GO" id="GO:0006508">
    <property type="term" value="P:proteolysis"/>
    <property type="evidence" value="ECO:0007669"/>
    <property type="project" value="UniProtKB-KW"/>
</dbReference>
<dbReference type="Pfam" id="PF00326">
    <property type="entry name" value="Peptidase_S9"/>
    <property type="match status" value="1"/>
</dbReference>
<feature type="domain" description="Peptidase S9 prolyl oligopeptidase catalytic" evidence="7">
    <location>
        <begin position="478"/>
        <end position="693"/>
    </location>
</feature>
<feature type="domain" description="Peptidase S9A N-terminal" evidence="8">
    <location>
        <begin position="4"/>
        <end position="159"/>
    </location>
</feature>
<proteinExistence type="inferred from homology"/>
<evidence type="ECO:0000313" key="9">
    <source>
        <dbReference type="EMBL" id="KAK1361973.1"/>
    </source>
</evidence>
<dbReference type="GO" id="GO:0004252">
    <property type="term" value="F:serine-type endopeptidase activity"/>
    <property type="evidence" value="ECO:0007669"/>
    <property type="project" value="UniProtKB-UniRule"/>
</dbReference>
<evidence type="ECO:0000256" key="4">
    <source>
        <dbReference type="ARBA" id="ARBA00022825"/>
    </source>
</evidence>
<protein>
    <recommendedName>
        <fullName evidence="6">Prolyl endopeptidase</fullName>
        <ecNumber evidence="6">3.4.21.-</ecNumber>
    </recommendedName>
</protein>
<comment type="caution">
    <text evidence="9">The sequence shown here is derived from an EMBL/GenBank/DDBJ whole genome shotgun (WGS) entry which is preliminary data.</text>
</comment>
<dbReference type="InterPro" id="IPR023302">
    <property type="entry name" value="Pept_S9A_N"/>
</dbReference>
<dbReference type="Gene3D" id="2.130.10.120">
    <property type="entry name" value="Prolyl oligopeptidase, N-terminal domain"/>
    <property type="match status" value="1"/>
</dbReference>
<evidence type="ECO:0000256" key="1">
    <source>
        <dbReference type="ARBA" id="ARBA00005228"/>
    </source>
</evidence>
<dbReference type="InterPro" id="IPR051543">
    <property type="entry name" value="Serine_Peptidase_S9A"/>
</dbReference>
<evidence type="ECO:0000256" key="2">
    <source>
        <dbReference type="ARBA" id="ARBA00022670"/>
    </source>
</evidence>
<evidence type="ECO:0000256" key="3">
    <source>
        <dbReference type="ARBA" id="ARBA00022801"/>
    </source>
</evidence>
<dbReference type="PRINTS" id="PR00862">
    <property type="entry name" value="PROLIGOPTASE"/>
</dbReference>
<evidence type="ECO:0000259" key="8">
    <source>
        <dbReference type="Pfam" id="PF02897"/>
    </source>
</evidence>
<sequence>MKKKNDPDFIKYLDEENSYADTFMDDTKNLQHVFYSEMTAREPSNKFTSPPQLSGPWYYYEYIPESKDYSIYCRKLATETNDWFQTPSNHVTGKSSEVQILLDYNELVEQYGYVDVGTHEVSPNHNYLAYTLDTTGDERFMLQVKNLKTGILENFRVDDVDDQVECYTPEHDPINNIMIYTEKDPKFSVDISSTKDKNYITVNSKSKTSSKVYVIDANNVKSGLHRIQKRVPGIQYRLEHHHHGFFYALTDRPLSRRKSLATGNRYVVRCPVQDVHKTRWETVLVPGEDVIIKDIDIFNEYLVLELKRNGFPVMCSIKLPIDGSSKKAMKNIDDLDPWYFPLPSNLCTIVPGSNYDFMSSRYRADVSSPMMSDVIVDYDMSKRSFSIVDHDEVVGTTMESNSYSISEKGEDIIYNDGQKWSDFSEAYCIEEKEVISHDGIRIPLTILYSRKTHNKEQSPGLLKGYGAYGDVLDKSWSSDRQSLLDRGWVVAFADVRGGGIRTDPLWHKYGRGSNKSNSIADFVSCAEYLISEGYVHKRLLGALGGSAGGLLVAAAANRQPELFRAIILEVPFLDVCNTLLDPCLSSLDCVKEFGNPEIRSEFFKILKYSPYDNVPKQVCCPAMLVTASFNDSRVGVWEPAKWVAKVRKNACSECSKAVILKTNMKCGHLGEPWTSSRYQETAYKYAFLVKVMGLMDT</sequence>
<feature type="domain" description="Peptidase S9A N-terminal" evidence="8">
    <location>
        <begin position="177"/>
        <end position="320"/>
    </location>
</feature>
<keyword evidence="10" id="KW-1185">Reference proteome</keyword>
<dbReference type="InterPro" id="IPR001375">
    <property type="entry name" value="Peptidase_S9_cat"/>
</dbReference>
<dbReference type="Proteomes" id="UP001237642">
    <property type="component" value="Unassembled WGS sequence"/>
</dbReference>
<dbReference type="AlphaFoldDB" id="A0AAD8H8I3"/>
<dbReference type="Pfam" id="PF02897">
    <property type="entry name" value="Peptidase_S9_N"/>
    <property type="match status" value="2"/>
</dbReference>
<dbReference type="EMBL" id="JAUIZM010000010">
    <property type="protein sequence ID" value="KAK1361973.1"/>
    <property type="molecule type" value="Genomic_DNA"/>
</dbReference>
<comment type="function">
    <text evidence="5">Serine peptidase whose precise substrate specificity remains unclear. Does not cleave peptides after a arginine or lysine residue. Regulates trans-Golgi network morphology and sorting by regulating the membrane binding of the AP-1 complex. May play a role in the regulation of synaptic vesicle exocytosis.</text>
</comment>
<dbReference type="EC" id="3.4.21.-" evidence="6"/>
<evidence type="ECO:0000256" key="5">
    <source>
        <dbReference type="ARBA" id="ARBA00045448"/>
    </source>
</evidence>
<dbReference type="GO" id="GO:0009507">
    <property type="term" value="C:chloroplast"/>
    <property type="evidence" value="ECO:0007669"/>
    <property type="project" value="TreeGrafter"/>
</dbReference>
<dbReference type="PANTHER" id="PTHR11757:SF12">
    <property type="entry name" value="PROLYL ENDOPEPTIDASE"/>
    <property type="match status" value="1"/>
</dbReference>
<evidence type="ECO:0000313" key="10">
    <source>
        <dbReference type="Proteomes" id="UP001237642"/>
    </source>
</evidence>
<organism evidence="9 10">
    <name type="scientific">Heracleum sosnowskyi</name>
    <dbReference type="NCBI Taxonomy" id="360622"/>
    <lineage>
        <taxon>Eukaryota</taxon>
        <taxon>Viridiplantae</taxon>
        <taxon>Streptophyta</taxon>
        <taxon>Embryophyta</taxon>
        <taxon>Tracheophyta</taxon>
        <taxon>Spermatophyta</taxon>
        <taxon>Magnoliopsida</taxon>
        <taxon>eudicotyledons</taxon>
        <taxon>Gunneridae</taxon>
        <taxon>Pentapetalae</taxon>
        <taxon>asterids</taxon>
        <taxon>campanulids</taxon>
        <taxon>Apiales</taxon>
        <taxon>Apiaceae</taxon>
        <taxon>Apioideae</taxon>
        <taxon>apioid superclade</taxon>
        <taxon>Tordylieae</taxon>
        <taxon>Tordyliinae</taxon>
        <taxon>Heracleum</taxon>
    </lineage>
</organism>
<dbReference type="Gene3D" id="3.40.50.1820">
    <property type="entry name" value="alpha/beta hydrolase"/>
    <property type="match status" value="1"/>
</dbReference>
<gene>
    <name evidence="9" type="ORF">POM88_046447</name>
</gene>
<dbReference type="InterPro" id="IPR029058">
    <property type="entry name" value="AB_hydrolase_fold"/>
</dbReference>
<reference evidence="9" key="2">
    <citation type="submission" date="2023-05" db="EMBL/GenBank/DDBJ databases">
        <authorList>
            <person name="Schelkunov M.I."/>
        </authorList>
    </citation>
    <scope>NUCLEOTIDE SEQUENCE</scope>
    <source>
        <strain evidence="9">Hsosn_3</strain>
        <tissue evidence="9">Leaf</tissue>
    </source>
</reference>
<comment type="similarity">
    <text evidence="1 6">Belongs to the peptidase S9A family.</text>
</comment>
<dbReference type="SUPFAM" id="SSF50993">
    <property type="entry name" value="Peptidase/esterase 'gauge' domain"/>
    <property type="match status" value="1"/>
</dbReference>
<keyword evidence="4 6" id="KW-0720">Serine protease</keyword>
<keyword evidence="2 6" id="KW-0645">Protease</keyword>
<dbReference type="PANTHER" id="PTHR11757">
    <property type="entry name" value="PROTEASE FAMILY S9A OLIGOPEPTIDASE"/>
    <property type="match status" value="1"/>
</dbReference>
<dbReference type="InterPro" id="IPR002470">
    <property type="entry name" value="Peptidase_S9A"/>
</dbReference>
<reference evidence="9" key="1">
    <citation type="submission" date="2023-02" db="EMBL/GenBank/DDBJ databases">
        <title>Genome of toxic invasive species Heracleum sosnowskyi carries increased number of genes despite the absence of recent whole-genome duplications.</title>
        <authorList>
            <person name="Schelkunov M."/>
            <person name="Shtratnikova V."/>
            <person name="Makarenko M."/>
            <person name="Klepikova A."/>
            <person name="Omelchenko D."/>
            <person name="Novikova G."/>
            <person name="Obukhova E."/>
            <person name="Bogdanov V."/>
            <person name="Penin A."/>
            <person name="Logacheva M."/>
        </authorList>
    </citation>
    <scope>NUCLEOTIDE SEQUENCE</scope>
    <source>
        <strain evidence="9">Hsosn_3</strain>
        <tissue evidence="9">Leaf</tissue>
    </source>
</reference>
<dbReference type="SUPFAM" id="SSF53474">
    <property type="entry name" value="alpha/beta-Hydrolases"/>
    <property type="match status" value="1"/>
</dbReference>
<accession>A0AAD8H8I3</accession>
<name>A0AAD8H8I3_9APIA</name>
<keyword evidence="3 6" id="KW-0378">Hydrolase</keyword>
<evidence type="ECO:0000259" key="7">
    <source>
        <dbReference type="Pfam" id="PF00326"/>
    </source>
</evidence>